<dbReference type="Pfam" id="PF13462">
    <property type="entry name" value="Thioredoxin_4"/>
    <property type="match status" value="1"/>
</dbReference>
<proteinExistence type="inferred from homology"/>
<sequence length="185" mass="20814">MPPEEKNKPVDRPQTGEWIKGNPDASIVLIEYSDLQCPACKTYQSYLKRIMDEYGDRVALVFRHFPLESAHPNAVSAALAAEAAGMQGKFWEMEELLYDRQTEWANSDARSKFISYAEELGLNVEKFKSDMDSKQTKVLVKADQNSGFEQGIQGTPTFFLNGKKLDVVGGYDGLKQLIEEKLAQP</sequence>
<dbReference type="SUPFAM" id="SSF52833">
    <property type="entry name" value="Thioredoxin-like"/>
    <property type="match status" value="1"/>
</dbReference>
<dbReference type="AlphaFoldDB" id="A0A1J5IJG1"/>
<feature type="domain" description="Thioredoxin" evidence="2">
    <location>
        <begin position="1"/>
        <end position="183"/>
    </location>
</feature>
<name>A0A1J5IJG1_9BACT</name>
<dbReference type="PROSITE" id="PS51352">
    <property type="entry name" value="THIOREDOXIN_2"/>
    <property type="match status" value="1"/>
</dbReference>
<dbReference type="Proteomes" id="UP000183245">
    <property type="component" value="Unassembled WGS sequence"/>
</dbReference>
<dbReference type="InterPro" id="IPR013766">
    <property type="entry name" value="Thioredoxin_domain"/>
</dbReference>
<dbReference type="InterPro" id="IPR012336">
    <property type="entry name" value="Thioredoxin-like_fold"/>
</dbReference>
<evidence type="ECO:0000259" key="2">
    <source>
        <dbReference type="PROSITE" id="PS51352"/>
    </source>
</evidence>
<dbReference type="InterPro" id="IPR036249">
    <property type="entry name" value="Thioredoxin-like_sf"/>
</dbReference>
<reference evidence="3 4" key="1">
    <citation type="journal article" date="2016" name="Environ. Microbiol.">
        <title>Genomic resolution of a cold subsurface aquifer community provides metabolic insights for novel microbes adapted to high CO concentrations.</title>
        <authorList>
            <person name="Probst A.J."/>
            <person name="Castelle C.J."/>
            <person name="Singh A."/>
            <person name="Brown C.T."/>
            <person name="Anantharaman K."/>
            <person name="Sharon I."/>
            <person name="Hug L.A."/>
            <person name="Burstein D."/>
            <person name="Emerson J.B."/>
            <person name="Thomas B.C."/>
            <person name="Banfield J.F."/>
        </authorList>
    </citation>
    <scope>NUCLEOTIDE SEQUENCE [LARGE SCALE GENOMIC DNA]</scope>
    <source>
        <strain evidence="3">CG2_30_54_11</strain>
    </source>
</reference>
<comment type="caution">
    <text evidence="3">The sequence shown here is derived from an EMBL/GenBank/DDBJ whole genome shotgun (WGS) entry which is preliminary data.</text>
</comment>
<comment type="similarity">
    <text evidence="1">Belongs to the thioredoxin family. DsbA subfamily.</text>
</comment>
<protein>
    <recommendedName>
        <fullName evidence="2">Thioredoxin domain-containing protein</fullName>
    </recommendedName>
</protein>
<gene>
    <name evidence="3" type="ORF">AUK40_03610</name>
</gene>
<dbReference type="STRING" id="1817892.AUK40_03610"/>
<organism evidence="3 4">
    <name type="scientific">Candidatus Wirthbacteria bacterium CG2_30_54_11</name>
    <dbReference type="NCBI Taxonomy" id="1817892"/>
    <lineage>
        <taxon>Bacteria</taxon>
        <taxon>Candidatus Wirthbacteria</taxon>
    </lineage>
</organism>
<dbReference type="PANTHER" id="PTHR13887:SF55">
    <property type="entry name" value="SLR0313 PROTEIN"/>
    <property type="match status" value="1"/>
</dbReference>
<evidence type="ECO:0000313" key="3">
    <source>
        <dbReference type="EMBL" id="OIP97245.1"/>
    </source>
</evidence>
<dbReference type="PANTHER" id="PTHR13887">
    <property type="entry name" value="GLUTATHIONE S-TRANSFERASE KAPPA"/>
    <property type="match status" value="1"/>
</dbReference>
<evidence type="ECO:0000256" key="1">
    <source>
        <dbReference type="ARBA" id="ARBA00005791"/>
    </source>
</evidence>
<evidence type="ECO:0000313" key="4">
    <source>
        <dbReference type="Proteomes" id="UP000183245"/>
    </source>
</evidence>
<accession>A0A1J5IJG1</accession>
<dbReference type="Gene3D" id="3.40.30.10">
    <property type="entry name" value="Glutaredoxin"/>
    <property type="match status" value="1"/>
</dbReference>
<dbReference type="EMBL" id="MNZT01000061">
    <property type="protein sequence ID" value="OIP97245.1"/>
    <property type="molecule type" value="Genomic_DNA"/>
</dbReference>